<dbReference type="VEuPathDB" id="FungiDB:FUN_001251"/>
<sequence length="167" mass="18775">MIIIESLPHSSFLTCALSTYTPSTRASTRAPSLQGSEIEELRNAVANLSHQLKILTDSSQKSSNKNTIKRSSPIIEDQNMELQPMSSSFKKTLHDEVVQIVNSLDPNLLFDVKITFGNQKKHVNKKLLPAIKSAMNPSLKAYDLEIVKIIRQLHKSRHAIWKVQEEG</sequence>
<dbReference type="EMBL" id="LLXL01002271">
    <property type="protein sequence ID" value="PKK61286.1"/>
    <property type="molecule type" value="Genomic_DNA"/>
</dbReference>
<reference evidence="1 2" key="2">
    <citation type="submission" date="2017-10" db="EMBL/GenBank/DDBJ databases">
        <title>Extensive intraspecific genome diversity in a model arbuscular mycorrhizal fungus.</title>
        <authorList>
            <person name="Chen E.C.H."/>
            <person name="Morin E."/>
            <person name="Baudet D."/>
            <person name="Noel J."/>
            <person name="Ndikumana S."/>
            <person name="Charron P."/>
            <person name="St-Onge C."/>
            <person name="Giorgi J."/>
            <person name="Grigoriev I.V."/>
            <person name="Roux C."/>
            <person name="Martin F.M."/>
            <person name="Corradi N."/>
        </authorList>
    </citation>
    <scope>NUCLEOTIDE SEQUENCE [LARGE SCALE GENOMIC DNA]</scope>
    <source>
        <strain evidence="1 2">C2</strain>
    </source>
</reference>
<comment type="caution">
    <text evidence="1">The sequence shown here is derived from an EMBL/GenBank/DDBJ whole genome shotgun (WGS) entry which is preliminary data.</text>
</comment>
<organism evidence="1 2">
    <name type="scientific">Rhizophagus irregularis</name>
    <dbReference type="NCBI Taxonomy" id="588596"/>
    <lineage>
        <taxon>Eukaryota</taxon>
        <taxon>Fungi</taxon>
        <taxon>Fungi incertae sedis</taxon>
        <taxon>Mucoromycota</taxon>
        <taxon>Glomeromycotina</taxon>
        <taxon>Glomeromycetes</taxon>
        <taxon>Glomerales</taxon>
        <taxon>Glomeraceae</taxon>
        <taxon>Rhizophagus</taxon>
    </lineage>
</organism>
<reference evidence="1 2" key="1">
    <citation type="submission" date="2016-04" db="EMBL/GenBank/DDBJ databases">
        <title>Genome analyses suggest a sexual origin of heterokaryosis in a supposedly ancient asexual fungus.</title>
        <authorList>
            <person name="Ropars J."/>
            <person name="Sedzielewska K."/>
            <person name="Noel J."/>
            <person name="Charron P."/>
            <person name="Farinelli L."/>
            <person name="Marton T."/>
            <person name="Kruger M."/>
            <person name="Pelin A."/>
            <person name="Brachmann A."/>
            <person name="Corradi N."/>
        </authorList>
    </citation>
    <scope>NUCLEOTIDE SEQUENCE [LARGE SCALE GENOMIC DNA]</scope>
    <source>
        <strain evidence="1 2">C2</strain>
    </source>
</reference>
<evidence type="ECO:0000313" key="2">
    <source>
        <dbReference type="Proteomes" id="UP000233469"/>
    </source>
</evidence>
<accession>A0A2N1MI45</accession>
<name>A0A2N1MI45_9GLOM</name>
<dbReference type="VEuPathDB" id="FungiDB:RhiirA1_450082"/>
<protein>
    <submittedName>
        <fullName evidence="1">Uncharacterized protein</fullName>
    </submittedName>
</protein>
<dbReference type="Proteomes" id="UP000233469">
    <property type="component" value="Unassembled WGS sequence"/>
</dbReference>
<gene>
    <name evidence="1" type="ORF">RhiirC2_792027</name>
</gene>
<proteinExistence type="predicted"/>
<dbReference type="VEuPathDB" id="FungiDB:RhiirFUN_000151"/>
<dbReference type="AlphaFoldDB" id="A0A2N1MI45"/>
<evidence type="ECO:0000313" key="1">
    <source>
        <dbReference type="EMBL" id="PKK61286.1"/>
    </source>
</evidence>